<protein>
    <recommendedName>
        <fullName evidence="3">Helix-turn-helix domain-containing protein</fullName>
    </recommendedName>
</protein>
<dbReference type="EMBL" id="CAJVCE010000003">
    <property type="protein sequence ID" value="CAG7626062.1"/>
    <property type="molecule type" value="Genomic_DNA"/>
</dbReference>
<evidence type="ECO:0008006" key="3">
    <source>
        <dbReference type="Google" id="ProtNLM"/>
    </source>
</evidence>
<organism evidence="1 2">
    <name type="scientific">Paenibacillus allorhizosphaerae</name>
    <dbReference type="NCBI Taxonomy" id="2849866"/>
    <lineage>
        <taxon>Bacteria</taxon>
        <taxon>Bacillati</taxon>
        <taxon>Bacillota</taxon>
        <taxon>Bacilli</taxon>
        <taxon>Bacillales</taxon>
        <taxon>Paenibacillaceae</taxon>
        <taxon>Paenibacillus</taxon>
    </lineage>
</organism>
<sequence length="204" mass="23678">MFPDIDVIKALSNEEKSDILVYLLSCYSLKELCNRWGISKATYYRYIKNWGLKLPVIHRRKKAHSYNTKMPRFAQHQDSGLSENYSILSEKLLKMAHRTNKHKYPNGLLHAWSLNARGSYSLLSLLESVHESLEMKEGVYQIAIELTKISSPIENDNPPTSEKHSTLAYWMSTYEYPNDLQSIRSFEAEGLYAVTDEEERKVLP</sequence>
<evidence type="ECO:0000313" key="2">
    <source>
        <dbReference type="Proteomes" id="UP000730618"/>
    </source>
</evidence>
<dbReference type="RefSeq" id="WP_218097572.1">
    <property type="nucleotide sequence ID" value="NZ_CAJVCE010000003.1"/>
</dbReference>
<name>A0ABN7TDR7_9BACL</name>
<reference evidence="1 2" key="1">
    <citation type="submission" date="2021-06" db="EMBL/GenBank/DDBJ databases">
        <authorList>
            <person name="Criscuolo A."/>
        </authorList>
    </citation>
    <scope>NUCLEOTIDE SEQUENCE [LARGE SCALE GENOMIC DNA]</scope>
    <source>
        <strain evidence="2">CIP 111802</strain>
    </source>
</reference>
<accession>A0ABN7TDR7</accession>
<proteinExistence type="predicted"/>
<comment type="caution">
    <text evidence="1">The sequence shown here is derived from an EMBL/GenBank/DDBJ whole genome shotgun (WGS) entry which is preliminary data.</text>
</comment>
<dbReference type="Proteomes" id="UP000730618">
    <property type="component" value="Unassembled WGS sequence"/>
</dbReference>
<gene>
    <name evidence="1" type="ORF">PAECIP111802_01212</name>
</gene>
<keyword evidence="2" id="KW-1185">Reference proteome</keyword>
<evidence type="ECO:0000313" key="1">
    <source>
        <dbReference type="EMBL" id="CAG7626062.1"/>
    </source>
</evidence>